<comment type="catalytic activity">
    <reaction evidence="17 19">
        <text>alpha-ribazole + adenosylcob(III)inamide-GDP = adenosylcob(III)alamin + GMP + H(+)</text>
        <dbReference type="Rhea" id="RHEA:16049"/>
        <dbReference type="ChEBI" id="CHEBI:10329"/>
        <dbReference type="ChEBI" id="CHEBI:15378"/>
        <dbReference type="ChEBI" id="CHEBI:18408"/>
        <dbReference type="ChEBI" id="CHEBI:58115"/>
        <dbReference type="ChEBI" id="CHEBI:60487"/>
        <dbReference type="EC" id="2.7.8.26"/>
    </reaction>
</comment>
<keyword evidence="11 19" id="KW-0460">Magnesium</keyword>
<evidence type="ECO:0000256" key="16">
    <source>
        <dbReference type="ARBA" id="ARBA00032853"/>
    </source>
</evidence>
<comment type="function">
    <text evidence="14 19">Joins adenosylcobinamide-GDP and alpha-ribazole to generate adenosylcobalamin (Ado-cobalamin). Also synthesizes adenosylcobalamin 5'-phosphate from adenosylcobinamide-GDP and alpha-ribazole 5'-phosphate.</text>
</comment>
<evidence type="ECO:0000256" key="13">
    <source>
        <dbReference type="ARBA" id="ARBA00023136"/>
    </source>
</evidence>
<evidence type="ECO:0000256" key="8">
    <source>
        <dbReference type="ARBA" id="ARBA00022573"/>
    </source>
</evidence>
<dbReference type="GO" id="GO:0009236">
    <property type="term" value="P:cobalamin biosynthetic process"/>
    <property type="evidence" value="ECO:0007669"/>
    <property type="project" value="UniProtKB-UniRule"/>
</dbReference>
<dbReference type="EC" id="2.7.8.26" evidence="5 19"/>
<evidence type="ECO:0000256" key="18">
    <source>
        <dbReference type="ARBA" id="ARBA00049504"/>
    </source>
</evidence>
<dbReference type="GO" id="GO:0008818">
    <property type="term" value="F:cobalamin 5'-phosphate synthase activity"/>
    <property type="evidence" value="ECO:0007669"/>
    <property type="project" value="UniProtKB-UniRule"/>
</dbReference>
<keyword evidence="7 19" id="KW-1003">Cell membrane</keyword>
<evidence type="ECO:0000256" key="4">
    <source>
        <dbReference type="ARBA" id="ARBA00010561"/>
    </source>
</evidence>
<evidence type="ECO:0000256" key="17">
    <source>
        <dbReference type="ARBA" id="ARBA00048623"/>
    </source>
</evidence>
<keyword evidence="10 19" id="KW-0812">Transmembrane</keyword>
<dbReference type="PANTHER" id="PTHR34148">
    <property type="entry name" value="ADENOSYLCOBINAMIDE-GDP RIBAZOLETRANSFERASE"/>
    <property type="match status" value="1"/>
</dbReference>
<feature type="transmembrane region" description="Helical" evidence="19">
    <location>
        <begin position="109"/>
        <end position="132"/>
    </location>
</feature>
<dbReference type="InterPro" id="IPR003805">
    <property type="entry name" value="CobS"/>
</dbReference>
<evidence type="ECO:0000256" key="12">
    <source>
        <dbReference type="ARBA" id="ARBA00022989"/>
    </source>
</evidence>
<evidence type="ECO:0000256" key="7">
    <source>
        <dbReference type="ARBA" id="ARBA00022475"/>
    </source>
</evidence>
<keyword evidence="12 19" id="KW-1133">Transmembrane helix</keyword>
<evidence type="ECO:0000256" key="10">
    <source>
        <dbReference type="ARBA" id="ARBA00022692"/>
    </source>
</evidence>
<dbReference type="GO" id="GO:0005886">
    <property type="term" value="C:plasma membrane"/>
    <property type="evidence" value="ECO:0007669"/>
    <property type="project" value="UniProtKB-SubCell"/>
</dbReference>
<evidence type="ECO:0000256" key="11">
    <source>
        <dbReference type="ARBA" id="ARBA00022842"/>
    </source>
</evidence>
<dbReference type="Proteomes" id="UP000239590">
    <property type="component" value="Unassembled WGS sequence"/>
</dbReference>
<dbReference type="AlphaFoldDB" id="A0A2S7IRV7"/>
<evidence type="ECO:0000256" key="9">
    <source>
        <dbReference type="ARBA" id="ARBA00022679"/>
    </source>
</evidence>
<keyword evidence="13 19" id="KW-0472">Membrane</keyword>
<evidence type="ECO:0000313" key="20">
    <source>
        <dbReference type="EMBL" id="PQA60453.1"/>
    </source>
</evidence>
<evidence type="ECO:0000256" key="5">
    <source>
        <dbReference type="ARBA" id="ARBA00013200"/>
    </source>
</evidence>
<evidence type="ECO:0000313" key="21">
    <source>
        <dbReference type="Proteomes" id="UP000239590"/>
    </source>
</evidence>
<feature type="transmembrane region" description="Helical" evidence="19">
    <location>
        <begin position="178"/>
        <end position="196"/>
    </location>
</feature>
<comment type="caution">
    <text evidence="20">The sequence shown here is derived from an EMBL/GenBank/DDBJ whole genome shotgun (WGS) entry which is preliminary data.</text>
</comment>
<dbReference type="RefSeq" id="WP_104712767.1">
    <property type="nucleotide sequence ID" value="NZ_PTRA01000001.1"/>
</dbReference>
<proteinExistence type="inferred from homology"/>
<dbReference type="UniPathway" id="UPA00148">
    <property type="reaction ID" value="UER00238"/>
</dbReference>
<sequence>MTELRLFLTAVGFYTRIPIPGWVGYGAEQLNASRKYFPLIGAIVGGMMLAVYFSSELIFPKTISILLSMIAGILTTGAFHEDGFADVCDGFGGGWTKEQILTIMKDSRVGTYGVVGLGLLLSLKFLILLEIAGVSPHLFWSGILSGQIVSRFIASTMIDTHAYVRDIDTSKVKPMASARLKTPAWLVGFFFGLVSLLTLPSYWLGLAAVVAFGSKVVLAQYFKRWIGGYTGDCLGAIQQVSEVIFYLSLYAGWKCL</sequence>
<evidence type="ECO:0000256" key="2">
    <source>
        <dbReference type="ARBA" id="ARBA00004651"/>
    </source>
</evidence>
<comment type="pathway">
    <text evidence="3 19">Cofactor biosynthesis; adenosylcobalamin biosynthesis; adenosylcobalamin from cob(II)yrinate a,c-diamide: step 7/7.</text>
</comment>
<keyword evidence="8 19" id="KW-0169">Cobalamin biosynthesis</keyword>
<comment type="caution">
    <text evidence="19">Lacks conserved residue(s) required for the propagation of feature annotation.</text>
</comment>
<keyword evidence="9 19" id="KW-0808">Transferase</keyword>
<name>A0A2S7IRV7_9BACT</name>
<evidence type="ECO:0000256" key="1">
    <source>
        <dbReference type="ARBA" id="ARBA00001946"/>
    </source>
</evidence>
<dbReference type="Pfam" id="PF02654">
    <property type="entry name" value="CobS"/>
    <property type="match status" value="1"/>
</dbReference>
<feature type="transmembrane region" description="Helical" evidence="19">
    <location>
        <begin position="36"/>
        <end position="59"/>
    </location>
</feature>
<gene>
    <name evidence="19" type="primary">cobS</name>
    <name evidence="20" type="ORF">C5O19_12790</name>
</gene>
<evidence type="ECO:0000256" key="6">
    <source>
        <dbReference type="ARBA" id="ARBA00015850"/>
    </source>
</evidence>
<reference evidence="21" key="1">
    <citation type="submission" date="2018-02" db="EMBL/GenBank/DDBJ databases">
        <title>Genome sequencing of Solimonas sp. HR-BB.</title>
        <authorList>
            <person name="Lee Y."/>
            <person name="Jeon C.O."/>
        </authorList>
    </citation>
    <scope>NUCLEOTIDE SEQUENCE [LARGE SCALE GENOMIC DNA]</scope>
    <source>
        <strain evidence="21">HR-U</strain>
    </source>
</reference>
<dbReference type="GO" id="GO:0051073">
    <property type="term" value="F:adenosylcobinamide-GDP ribazoletransferase activity"/>
    <property type="evidence" value="ECO:0007669"/>
    <property type="project" value="UniProtKB-UniRule"/>
</dbReference>
<evidence type="ECO:0000256" key="15">
    <source>
        <dbReference type="ARBA" id="ARBA00032605"/>
    </source>
</evidence>
<evidence type="ECO:0000256" key="14">
    <source>
        <dbReference type="ARBA" id="ARBA00025228"/>
    </source>
</evidence>
<accession>A0A2S7IRV7</accession>
<comment type="cofactor">
    <cofactor evidence="1 19">
        <name>Mg(2+)</name>
        <dbReference type="ChEBI" id="CHEBI:18420"/>
    </cofactor>
</comment>
<protein>
    <recommendedName>
        <fullName evidence="6 19">Adenosylcobinamide-GDP ribazoletransferase</fullName>
        <ecNumber evidence="5 19">2.7.8.26</ecNumber>
    </recommendedName>
    <alternativeName>
        <fullName evidence="16 19">Cobalamin synthase</fullName>
    </alternativeName>
    <alternativeName>
        <fullName evidence="15 19">Cobalamin-5'-phosphate synthase</fullName>
    </alternativeName>
</protein>
<comment type="catalytic activity">
    <reaction evidence="18 19">
        <text>alpha-ribazole 5'-phosphate + adenosylcob(III)inamide-GDP = adenosylcob(III)alamin 5'-phosphate + GMP + H(+)</text>
        <dbReference type="Rhea" id="RHEA:23560"/>
        <dbReference type="ChEBI" id="CHEBI:15378"/>
        <dbReference type="ChEBI" id="CHEBI:57918"/>
        <dbReference type="ChEBI" id="CHEBI:58115"/>
        <dbReference type="ChEBI" id="CHEBI:60487"/>
        <dbReference type="ChEBI" id="CHEBI:60493"/>
        <dbReference type="EC" id="2.7.8.26"/>
    </reaction>
</comment>
<dbReference type="HAMAP" id="MF_00719">
    <property type="entry name" value="CobS"/>
    <property type="match status" value="1"/>
</dbReference>
<organism evidence="20 21">
    <name type="scientific">Siphonobacter curvatus</name>
    <dbReference type="NCBI Taxonomy" id="2094562"/>
    <lineage>
        <taxon>Bacteria</taxon>
        <taxon>Pseudomonadati</taxon>
        <taxon>Bacteroidota</taxon>
        <taxon>Cytophagia</taxon>
        <taxon>Cytophagales</taxon>
        <taxon>Cytophagaceae</taxon>
        <taxon>Siphonobacter</taxon>
    </lineage>
</organism>
<evidence type="ECO:0000256" key="3">
    <source>
        <dbReference type="ARBA" id="ARBA00004663"/>
    </source>
</evidence>
<comment type="similarity">
    <text evidence="4 19">Belongs to the CobS family.</text>
</comment>
<comment type="subcellular location">
    <subcellularLocation>
        <location evidence="2 19">Cell membrane</location>
        <topology evidence="2 19">Multi-pass membrane protein</topology>
    </subcellularLocation>
</comment>
<keyword evidence="21" id="KW-1185">Reference proteome</keyword>
<dbReference type="EMBL" id="PTRA01000001">
    <property type="protein sequence ID" value="PQA60453.1"/>
    <property type="molecule type" value="Genomic_DNA"/>
</dbReference>
<dbReference type="NCBIfam" id="NF001277">
    <property type="entry name" value="PRK00235.1-3"/>
    <property type="match status" value="1"/>
</dbReference>
<dbReference type="OrthoDB" id="9794626at2"/>
<dbReference type="PANTHER" id="PTHR34148:SF1">
    <property type="entry name" value="ADENOSYLCOBINAMIDE-GDP RIBAZOLETRANSFERASE"/>
    <property type="match status" value="1"/>
</dbReference>
<evidence type="ECO:0000256" key="19">
    <source>
        <dbReference type="HAMAP-Rule" id="MF_00719"/>
    </source>
</evidence>